<keyword evidence="3" id="KW-1003">Cell membrane</keyword>
<evidence type="ECO:0000256" key="7">
    <source>
        <dbReference type="SAM" id="Phobius"/>
    </source>
</evidence>
<keyword evidence="6 7" id="KW-0472">Membrane</keyword>
<dbReference type="PANTHER" id="PTHR30250:SF10">
    <property type="entry name" value="LIPOPOLYSACCHARIDE BIOSYNTHESIS PROTEIN WZXC"/>
    <property type="match status" value="1"/>
</dbReference>
<accession>A0A1F8BYP8</accession>
<feature type="transmembrane region" description="Helical" evidence="7">
    <location>
        <begin position="79"/>
        <end position="102"/>
    </location>
</feature>
<evidence type="ECO:0000256" key="2">
    <source>
        <dbReference type="ARBA" id="ARBA00007430"/>
    </source>
</evidence>
<evidence type="ECO:0000313" key="8">
    <source>
        <dbReference type="EMBL" id="OGM68699.1"/>
    </source>
</evidence>
<evidence type="ECO:0000256" key="3">
    <source>
        <dbReference type="ARBA" id="ARBA00022475"/>
    </source>
</evidence>
<comment type="similarity">
    <text evidence="2">Belongs to the polysaccharide synthase family.</text>
</comment>
<feature type="transmembrane region" description="Helical" evidence="7">
    <location>
        <begin position="317"/>
        <end position="333"/>
    </location>
</feature>
<dbReference type="GO" id="GO:0005886">
    <property type="term" value="C:plasma membrane"/>
    <property type="evidence" value="ECO:0007669"/>
    <property type="project" value="UniProtKB-SubCell"/>
</dbReference>
<evidence type="ECO:0000256" key="1">
    <source>
        <dbReference type="ARBA" id="ARBA00004651"/>
    </source>
</evidence>
<keyword evidence="5 7" id="KW-1133">Transmembrane helix</keyword>
<comment type="caution">
    <text evidence="8">The sequence shown here is derived from an EMBL/GenBank/DDBJ whole genome shotgun (WGS) entry which is preliminary data.</text>
</comment>
<feature type="transmembrane region" description="Helical" evidence="7">
    <location>
        <begin position="20"/>
        <end position="37"/>
    </location>
</feature>
<dbReference type="Pfam" id="PF13440">
    <property type="entry name" value="Polysacc_synt_3"/>
    <property type="match status" value="1"/>
</dbReference>
<reference evidence="8 9" key="1">
    <citation type="journal article" date="2016" name="Nat. Commun.">
        <title>Thousands of microbial genomes shed light on interconnected biogeochemical processes in an aquifer system.</title>
        <authorList>
            <person name="Anantharaman K."/>
            <person name="Brown C.T."/>
            <person name="Hug L.A."/>
            <person name="Sharon I."/>
            <person name="Castelle C.J."/>
            <person name="Probst A.J."/>
            <person name="Thomas B.C."/>
            <person name="Singh A."/>
            <person name="Wilkins M.J."/>
            <person name="Karaoz U."/>
            <person name="Brodie E.L."/>
            <person name="Williams K.H."/>
            <person name="Hubbard S.S."/>
            <person name="Banfield J.F."/>
        </authorList>
    </citation>
    <scope>NUCLEOTIDE SEQUENCE [LARGE SCALE GENOMIC DNA]</scope>
</reference>
<evidence type="ECO:0000256" key="6">
    <source>
        <dbReference type="ARBA" id="ARBA00023136"/>
    </source>
</evidence>
<organism evidence="8 9">
    <name type="scientific">Candidatus Woesebacteria bacterium RIFCSPLOWO2_01_FULL_44_14</name>
    <dbReference type="NCBI Taxonomy" id="1802525"/>
    <lineage>
        <taxon>Bacteria</taxon>
        <taxon>Candidatus Woeseibacteriota</taxon>
    </lineage>
</organism>
<feature type="transmembrane region" description="Helical" evidence="7">
    <location>
        <begin position="379"/>
        <end position="401"/>
    </location>
</feature>
<feature type="transmembrane region" description="Helical" evidence="7">
    <location>
        <begin position="172"/>
        <end position="191"/>
    </location>
</feature>
<gene>
    <name evidence="8" type="ORF">A2975_05335</name>
</gene>
<keyword evidence="4 7" id="KW-0812">Transmembrane</keyword>
<protein>
    <recommendedName>
        <fullName evidence="10">Polysaccharide biosynthesis protein C-terminal domain-containing protein</fullName>
    </recommendedName>
</protein>
<dbReference type="EMBL" id="MGHL01000019">
    <property type="protein sequence ID" value="OGM68699.1"/>
    <property type="molecule type" value="Genomic_DNA"/>
</dbReference>
<dbReference type="CDD" id="cd13127">
    <property type="entry name" value="MATE_tuaB_like"/>
    <property type="match status" value="1"/>
</dbReference>
<feature type="transmembrane region" description="Helical" evidence="7">
    <location>
        <begin position="145"/>
        <end position="166"/>
    </location>
</feature>
<evidence type="ECO:0000256" key="4">
    <source>
        <dbReference type="ARBA" id="ARBA00022692"/>
    </source>
</evidence>
<proteinExistence type="inferred from homology"/>
<comment type="subcellular location">
    <subcellularLocation>
        <location evidence="1">Cell membrane</location>
        <topology evidence="1">Multi-pass membrane protein</topology>
    </subcellularLocation>
</comment>
<dbReference type="Proteomes" id="UP000178429">
    <property type="component" value="Unassembled WGS sequence"/>
</dbReference>
<evidence type="ECO:0000256" key="5">
    <source>
        <dbReference type="ARBA" id="ARBA00022989"/>
    </source>
</evidence>
<feature type="transmembrane region" description="Helical" evidence="7">
    <location>
        <begin position="353"/>
        <end position="373"/>
    </location>
</feature>
<dbReference type="PANTHER" id="PTHR30250">
    <property type="entry name" value="PST FAMILY PREDICTED COLANIC ACID TRANSPORTER"/>
    <property type="match status" value="1"/>
</dbReference>
<evidence type="ECO:0008006" key="10">
    <source>
        <dbReference type="Google" id="ProtNLM"/>
    </source>
</evidence>
<sequence>MSYVRETARGFGWMGGFRVASRLVALLRTVILARILLPAQFGLYGIATLVLAFLEVFTETGINVFLIQQKENLEKYIDTAWLVSIARGFLIALLILVCAPLVVRFFNAPGALNLVLLISLVSAIRGFISPARVKFQKELEFGKEFWIRMAIFTFDSAVAIVVALTTRTPASLVWGLIAGSVLEVILTHALIRPRPKLAFESETFKKIVSRGKWLTGAGIFEYLFRQGDDIVVGRFLGETSLGFYQMAYKVATLPVTEVADVFGKVTLPIYAKISESKKELKDALVKTTLATAALVLPGGLVLVIFTKLAVTIVLGEVWLPIVPVLKVLVIYAITRALVNPARTVFLAVKKQEYLTTVTFVSIVALAVAIFPLARLYGLVGIGLATIIASLASVPLVVYYTVKIFK</sequence>
<feature type="transmembrane region" description="Helical" evidence="7">
    <location>
        <begin position="43"/>
        <end position="67"/>
    </location>
</feature>
<name>A0A1F8BYP8_9BACT</name>
<evidence type="ECO:0000313" key="9">
    <source>
        <dbReference type="Proteomes" id="UP000178429"/>
    </source>
</evidence>
<dbReference type="InterPro" id="IPR050833">
    <property type="entry name" value="Poly_Biosynth_Transport"/>
</dbReference>
<dbReference type="AlphaFoldDB" id="A0A1F8BYP8"/>
<feature type="transmembrane region" description="Helical" evidence="7">
    <location>
        <begin position="114"/>
        <end position="133"/>
    </location>
</feature>
<dbReference type="STRING" id="1802525.A2975_05335"/>
<feature type="transmembrane region" description="Helical" evidence="7">
    <location>
        <begin position="283"/>
        <end position="305"/>
    </location>
</feature>